<gene>
    <name evidence="2" type="ORF">BDV96DRAFT_580265</name>
</gene>
<accession>A0A6A5YZY2</accession>
<reference evidence="2" key="1">
    <citation type="journal article" date="2020" name="Stud. Mycol.">
        <title>101 Dothideomycetes genomes: a test case for predicting lifestyles and emergence of pathogens.</title>
        <authorList>
            <person name="Haridas S."/>
            <person name="Albert R."/>
            <person name="Binder M."/>
            <person name="Bloem J."/>
            <person name="Labutti K."/>
            <person name="Salamov A."/>
            <person name="Andreopoulos B."/>
            <person name="Baker S."/>
            <person name="Barry K."/>
            <person name="Bills G."/>
            <person name="Bluhm B."/>
            <person name="Cannon C."/>
            <person name="Castanera R."/>
            <person name="Culley D."/>
            <person name="Daum C."/>
            <person name="Ezra D."/>
            <person name="Gonzalez J."/>
            <person name="Henrissat B."/>
            <person name="Kuo A."/>
            <person name="Liang C."/>
            <person name="Lipzen A."/>
            <person name="Lutzoni F."/>
            <person name="Magnuson J."/>
            <person name="Mondo S."/>
            <person name="Nolan M."/>
            <person name="Ohm R."/>
            <person name="Pangilinan J."/>
            <person name="Park H.-J."/>
            <person name="Ramirez L."/>
            <person name="Alfaro M."/>
            <person name="Sun H."/>
            <person name="Tritt A."/>
            <person name="Yoshinaga Y."/>
            <person name="Zwiers L.-H."/>
            <person name="Turgeon B."/>
            <person name="Goodwin S."/>
            <person name="Spatafora J."/>
            <person name="Crous P."/>
            <person name="Grigoriev I."/>
        </authorList>
    </citation>
    <scope>NUCLEOTIDE SEQUENCE</scope>
    <source>
        <strain evidence="2">CBS 627.86</strain>
    </source>
</reference>
<dbReference type="EMBL" id="ML977330">
    <property type="protein sequence ID" value="KAF2112700.1"/>
    <property type="molecule type" value="Genomic_DNA"/>
</dbReference>
<evidence type="ECO:0000313" key="3">
    <source>
        <dbReference type="Proteomes" id="UP000799770"/>
    </source>
</evidence>
<protein>
    <submittedName>
        <fullName evidence="2">Uncharacterized protein</fullName>
    </submittedName>
</protein>
<dbReference type="AlphaFoldDB" id="A0A6A5YZY2"/>
<evidence type="ECO:0000313" key="2">
    <source>
        <dbReference type="EMBL" id="KAF2112700.1"/>
    </source>
</evidence>
<proteinExistence type="predicted"/>
<dbReference type="Proteomes" id="UP000799770">
    <property type="component" value="Unassembled WGS sequence"/>
</dbReference>
<organism evidence="2 3">
    <name type="scientific">Lophiotrema nucula</name>
    <dbReference type="NCBI Taxonomy" id="690887"/>
    <lineage>
        <taxon>Eukaryota</taxon>
        <taxon>Fungi</taxon>
        <taxon>Dikarya</taxon>
        <taxon>Ascomycota</taxon>
        <taxon>Pezizomycotina</taxon>
        <taxon>Dothideomycetes</taxon>
        <taxon>Pleosporomycetidae</taxon>
        <taxon>Pleosporales</taxon>
        <taxon>Lophiotremataceae</taxon>
        <taxon>Lophiotrema</taxon>
    </lineage>
</organism>
<sequence length="202" mass="22232">MDIAFQIVLPWMQTCQRLTHPSSSAWLLSSVPRITDSYIAAPIFVRIMCPKVLDPFTQACRPFGGSSDSSGYSRTQDQHPWKLLLIFLTIMKTQTQNKLSVVHNLCHPSANGAVARASSLLPRFRCLHPANACTLSRLPRCPARSTPLSELNCERLTTLCKPGSSSRSRSAPPFIPKRGSYPKAPAIPTGARAFLRGPLFLS</sequence>
<keyword evidence="3" id="KW-1185">Reference proteome</keyword>
<feature type="region of interest" description="Disordered" evidence="1">
    <location>
        <begin position="162"/>
        <end position="182"/>
    </location>
</feature>
<name>A0A6A5YZY2_9PLEO</name>
<evidence type="ECO:0000256" key="1">
    <source>
        <dbReference type="SAM" id="MobiDB-lite"/>
    </source>
</evidence>